<evidence type="ECO:0000313" key="1">
    <source>
        <dbReference type="EMBL" id="GAB96745.1"/>
    </source>
</evidence>
<proteinExistence type="predicted"/>
<evidence type="ECO:0008006" key="3">
    <source>
        <dbReference type="Google" id="ProtNLM"/>
    </source>
</evidence>
<protein>
    <recommendedName>
        <fullName evidence="3">2'-5' RNA ligase</fullName>
    </recommendedName>
</protein>
<dbReference type="PANTHER" id="PTHR40037:SF1">
    <property type="entry name" value="PHOSPHOESTERASE SAOUHSC_00951-RELATED"/>
    <property type="match status" value="1"/>
</dbReference>
<dbReference type="PANTHER" id="PTHR40037">
    <property type="entry name" value="PHOSPHOESTERASE YJCG-RELATED"/>
    <property type="match status" value="1"/>
</dbReference>
<dbReference type="EMBL" id="BAHD01000047">
    <property type="protein sequence ID" value="GAB96745.1"/>
    <property type="molecule type" value="Genomic_DNA"/>
</dbReference>
<dbReference type="eggNOG" id="COG1514">
    <property type="taxonomic scope" value="Bacteria"/>
</dbReference>
<evidence type="ECO:0000313" key="2">
    <source>
        <dbReference type="Proteomes" id="UP000008366"/>
    </source>
</evidence>
<sequence length="204" mass="21780">MRHVHDKEAAEQSLPAAGGQIVAAGPDQQTIGVAIAVPEPLATSLKEARLSYGDSQAATIPTHVTILPPTVVDDPDMPLVREHLARIAGRTVPFTIELLGTDSFRPVSPVVFVPLVRGGRACAALASQVRSGPLARDLAFSYHPHVTIGHNISEQALDEAERECRGVHAAFVADEVVLYLRDAAHQWEIDAGFPFTGHLLGEVP</sequence>
<keyword evidence="2" id="KW-1185">Reference proteome</keyword>
<dbReference type="STRING" id="1184609.KILIM_047_00070"/>
<dbReference type="AlphaFoldDB" id="K6WBY3"/>
<dbReference type="Gene3D" id="3.90.1140.10">
    <property type="entry name" value="Cyclic phosphodiesterase"/>
    <property type="match status" value="1"/>
</dbReference>
<accession>K6WBY3</accession>
<reference evidence="1 2" key="1">
    <citation type="submission" date="2012-08" db="EMBL/GenBank/DDBJ databases">
        <title>Whole genome shotgun sequence of Kineosphaera limosa NBRC 100340.</title>
        <authorList>
            <person name="Yoshida I."/>
            <person name="Isaki S."/>
            <person name="Hosoyama A."/>
            <person name="Tsuchikane K."/>
            <person name="Katsumata H."/>
            <person name="Ando Y."/>
            <person name="Ohji S."/>
            <person name="Hamada M."/>
            <person name="Tamura T."/>
            <person name="Yamazoe A."/>
            <person name="Yamazaki S."/>
            <person name="Fujita N."/>
        </authorList>
    </citation>
    <scope>NUCLEOTIDE SEQUENCE [LARGE SCALE GENOMIC DNA]</scope>
    <source>
        <strain evidence="1 2">NBRC 100340</strain>
    </source>
</reference>
<dbReference type="InterPro" id="IPR009097">
    <property type="entry name" value="Cyclic_Pdiesterase"/>
</dbReference>
<dbReference type="Pfam" id="PF13563">
    <property type="entry name" value="2_5_RNA_ligase2"/>
    <property type="match status" value="1"/>
</dbReference>
<dbReference type="Proteomes" id="UP000008366">
    <property type="component" value="Unassembled WGS sequence"/>
</dbReference>
<organism evidence="1 2">
    <name type="scientific">Kineosphaera limosa NBRC 100340</name>
    <dbReference type="NCBI Taxonomy" id="1184609"/>
    <lineage>
        <taxon>Bacteria</taxon>
        <taxon>Bacillati</taxon>
        <taxon>Actinomycetota</taxon>
        <taxon>Actinomycetes</taxon>
        <taxon>Micrococcales</taxon>
        <taxon>Dermatophilaceae</taxon>
        <taxon>Kineosphaera</taxon>
    </lineage>
</organism>
<comment type="caution">
    <text evidence="1">The sequence shown here is derived from an EMBL/GenBank/DDBJ whole genome shotgun (WGS) entry which is preliminary data.</text>
</comment>
<dbReference type="SUPFAM" id="SSF55144">
    <property type="entry name" value="LigT-like"/>
    <property type="match status" value="1"/>
</dbReference>
<name>K6WBY3_9MICO</name>
<gene>
    <name evidence="1" type="ORF">KILIM_047_00070</name>
</gene>
<dbReference type="InterPro" id="IPR050580">
    <property type="entry name" value="2H_phosphoesterase_YjcG-like"/>
</dbReference>